<evidence type="ECO:0000256" key="8">
    <source>
        <dbReference type="ARBA" id="ARBA00023136"/>
    </source>
</evidence>
<keyword evidence="8 10" id="KW-0472">Membrane</keyword>
<dbReference type="Pfam" id="PF00005">
    <property type="entry name" value="ABC_tran"/>
    <property type="match status" value="1"/>
</dbReference>
<dbReference type="Pfam" id="PF19055">
    <property type="entry name" value="ABC2_membrane_7"/>
    <property type="match status" value="1"/>
</dbReference>
<gene>
    <name evidence="12" type="ORF">HUG17_3892</name>
</gene>
<dbReference type="SUPFAM" id="SSF52540">
    <property type="entry name" value="P-loop containing nucleoside triphosphate hydrolases"/>
    <property type="match status" value="1"/>
</dbReference>
<feature type="compositionally biased region" description="Basic residues" evidence="9">
    <location>
        <begin position="852"/>
        <end position="867"/>
    </location>
</feature>
<keyword evidence="5" id="KW-0547">Nucleotide-binding</keyword>
<feature type="compositionally biased region" description="Basic and acidic residues" evidence="9">
    <location>
        <begin position="19"/>
        <end position="31"/>
    </location>
</feature>
<feature type="transmembrane region" description="Helical" evidence="10">
    <location>
        <begin position="616"/>
        <end position="636"/>
    </location>
</feature>
<protein>
    <submittedName>
        <fullName evidence="12">Abc transporter-like protein 12</fullName>
    </submittedName>
</protein>
<evidence type="ECO:0000259" key="11">
    <source>
        <dbReference type="PROSITE" id="PS50893"/>
    </source>
</evidence>
<dbReference type="Gene3D" id="3.40.50.300">
    <property type="entry name" value="P-loop containing nucleotide triphosphate hydrolases"/>
    <property type="match status" value="1"/>
</dbReference>
<dbReference type="InterPro" id="IPR003593">
    <property type="entry name" value="AAA+_ATPase"/>
</dbReference>
<feature type="region of interest" description="Disordered" evidence="9">
    <location>
        <begin position="19"/>
        <end position="43"/>
    </location>
</feature>
<dbReference type="GO" id="GO:0140359">
    <property type="term" value="F:ABC-type transporter activity"/>
    <property type="evidence" value="ECO:0007669"/>
    <property type="project" value="InterPro"/>
</dbReference>
<dbReference type="GO" id="GO:0016887">
    <property type="term" value="F:ATP hydrolysis activity"/>
    <property type="evidence" value="ECO:0007669"/>
    <property type="project" value="InterPro"/>
</dbReference>
<dbReference type="GO" id="GO:0005524">
    <property type="term" value="F:ATP binding"/>
    <property type="evidence" value="ECO:0007669"/>
    <property type="project" value="UniProtKB-KW"/>
</dbReference>
<dbReference type="Proteomes" id="UP000828236">
    <property type="component" value="Unassembled WGS sequence"/>
</dbReference>
<dbReference type="EMBL" id="SDOV01000007">
    <property type="protein sequence ID" value="KAH7639859.1"/>
    <property type="molecule type" value="Genomic_DNA"/>
</dbReference>
<keyword evidence="4 10" id="KW-0812">Transmembrane</keyword>
<feature type="transmembrane region" description="Helical" evidence="10">
    <location>
        <begin position="648"/>
        <end position="672"/>
    </location>
</feature>
<feature type="domain" description="ABC transporter" evidence="11">
    <location>
        <begin position="123"/>
        <end position="420"/>
    </location>
</feature>
<dbReference type="GO" id="GO:0005886">
    <property type="term" value="C:plasma membrane"/>
    <property type="evidence" value="ECO:0007669"/>
    <property type="project" value="TreeGrafter"/>
</dbReference>
<evidence type="ECO:0000256" key="9">
    <source>
        <dbReference type="SAM" id="MobiDB-lite"/>
    </source>
</evidence>
<comment type="similarity">
    <text evidence="2">Belongs to the ABC transporter superfamily. ABCG family. Eye pigment precursor importer (TC 3.A.1.204) subfamily.</text>
</comment>
<accession>A0A9D4NXC9</accession>
<keyword evidence="7 10" id="KW-1133">Transmembrane helix</keyword>
<evidence type="ECO:0000256" key="7">
    <source>
        <dbReference type="ARBA" id="ARBA00022989"/>
    </source>
</evidence>
<dbReference type="PROSITE" id="PS50893">
    <property type="entry name" value="ABC_TRANSPORTER_2"/>
    <property type="match status" value="1"/>
</dbReference>
<name>A0A9D4NXC9_DERFA</name>
<sequence>MATSNNKTDQDCRINLLDDDHHEDHSDHHDNNTTNQQQQQQQHHPCIIKFHTNQSSMTTIIPSSIPTLTTSSYNKTTISTQMVNDGNKINTIIPITTTTATDNKQDVRLVWHNLSYVIKENGDGIQNCFKKSSNKRSLIKNLNGSIHDGQLTAIIGPSGAGKTTLIECLAGRRINGVKGDISVKYNGISKSSIKISYYSQNDSLDQLLTVEESLKYALRLRNCQRFGKYFGFGTDKNSDGELSKCCLLTCDSMIDDDDELQKSGKAQMMMMASNNNNNGNNKSSKMKMKDENDLIIQRVVDELHLDKCFKNHVGRCSGGQKRRLSIALELIFSPKILLLDEPTSGLDSLSSLQCIQMLKKLVKNPRSPMMIATSIHQPTAKIMSYFDNLYIISYNGYCIYNGPTKDLVTKLSSFGLHCPQYHNPADFVIEVATGDFGQDVIMGMENHFRQICQEQTSECLDQNGMETMKSLSIHKLVQYTKKHSLLGQILAIWVLLRRTLLISSRDFNIYYVRLATIVTILVLISILYRDNPIGQLDGCALRPTRDTVEKIQTFEMFKYENVYYANFGFIFFSVMLMVFVSILPTLLTFPLAVSVFMKENFNGWYSLKSYYIARNLADLPPMLFFPLLYGCLSYFITQQLFEWYRFIMFQAILIIVSALAQGLGFIVSAFFVKDVTTSTVVGGTINIPLFLFTGLLIKISTMPSYFQPFTYLSYFRLGFEALLVTLYGLDRCEPVEPITYQYLKGEFGDNIMDMYVCLSDISPTAPENVTYMIDAYNEKFLTTLNTTSSSLALNSFDYNDYTLWFNLILMAIYMFILRTFAYYILYLDKKIEQKQKQRNHKTHSERRAERRERRRQRRERHRQRRERKKQERHERHQEKRERRQTRSNIRYLEFLGNHVRRARNNSNKESIRKMWTKLDEMIDSLKKLMERRQKTNNINGKHYDHNDKQLDEQVDEEIRKFHTNLNELHMNE</sequence>
<evidence type="ECO:0000256" key="10">
    <source>
        <dbReference type="SAM" id="Phobius"/>
    </source>
</evidence>
<evidence type="ECO:0000256" key="6">
    <source>
        <dbReference type="ARBA" id="ARBA00022840"/>
    </source>
</evidence>
<dbReference type="InterPro" id="IPR027417">
    <property type="entry name" value="P-loop_NTPase"/>
</dbReference>
<evidence type="ECO:0000256" key="1">
    <source>
        <dbReference type="ARBA" id="ARBA00004141"/>
    </source>
</evidence>
<feature type="transmembrane region" description="Helical" evidence="10">
    <location>
        <begin position="563"/>
        <end position="596"/>
    </location>
</feature>
<dbReference type="InterPro" id="IPR013525">
    <property type="entry name" value="ABC2_TM"/>
</dbReference>
<dbReference type="InterPro" id="IPR050352">
    <property type="entry name" value="ABCG_transporters"/>
</dbReference>
<dbReference type="PANTHER" id="PTHR48041:SF78">
    <property type="entry name" value="ABC TRANSPORTER EXPRESSED IN TRACHEA, ISOFORM A"/>
    <property type="match status" value="1"/>
</dbReference>
<comment type="caution">
    <text evidence="12">The sequence shown here is derived from an EMBL/GenBank/DDBJ whole genome shotgun (WGS) entry which is preliminary data.</text>
</comment>
<feature type="compositionally biased region" description="Basic and acidic residues" evidence="9">
    <location>
        <begin position="868"/>
        <end position="881"/>
    </location>
</feature>
<evidence type="ECO:0000256" key="2">
    <source>
        <dbReference type="ARBA" id="ARBA00005814"/>
    </source>
</evidence>
<dbReference type="SMART" id="SM00382">
    <property type="entry name" value="AAA"/>
    <property type="match status" value="1"/>
</dbReference>
<feature type="transmembrane region" description="Helical" evidence="10">
    <location>
        <begin position="803"/>
        <end position="826"/>
    </location>
</feature>
<feature type="transmembrane region" description="Helical" evidence="10">
    <location>
        <begin position="509"/>
        <end position="528"/>
    </location>
</feature>
<dbReference type="InterPro" id="IPR043926">
    <property type="entry name" value="ABCG_dom"/>
</dbReference>
<evidence type="ECO:0000256" key="3">
    <source>
        <dbReference type="ARBA" id="ARBA00022448"/>
    </source>
</evidence>
<reference evidence="12" key="1">
    <citation type="submission" date="2020-06" db="EMBL/GenBank/DDBJ databases">
        <authorList>
            <person name="Ji K."/>
            <person name="Li J."/>
        </authorList>
    </citation>
    <scope>NUCLEOTIDE SEQUENCE</scope>
    <source>
        <strain evidence="12">JKM2019</strain>
        <tissue evidence="12">Whole body</tissue>
    </source>
</reference>
<dbReference type="Pfam" id="PF01061">
    <property type="entry name" value="ABC2_membrane"/>
    <property type="match status" value="1"/>
</dbReference>
<keyword evidence="3" id="KW-0813">Transport</keyword>
<evidence type="ECO:0000256" key="5">
    <source>
        <dbReference type="ARBA" id="ARBA00022741"/>
    </source>
</evidence>
<organism evidence="12">
    <name type="scientific">Dermatophagoides farinae</name>
    <name type="common">American house dust mite</name>
    <dbReference type="NCBI Taxonomy" id="6954"/>
    <lineage>
        <taxon>Eukaryota</taxon>
        <taxon>Metazoa</taxon>
        <taxon>Ecdysozoa</taxon>
        <taxon>Arthropoda</taxon>
        <taxon>Chelicerata</taxon>
        <taxon>Arachnida</taxon>
        <taxon>Acari</taxon>
        <taxon>Acariformes</taxon>
        <taxon>Sarcoptiformes</taxon>
        <taxon>Astigmata</taxon>
        <taxon>Psoroptidia</taxon>
        <taxon>Analgoidea</taxon>
        <taxon>Pyroglyphidae</taxon>
        <taxon>Dermatophagoidinae</taxon>
        <taxon>Dermatophagoides</taxon>
    </lineage>
</organism>
<dbReference type="InterPro" id="IPR017871">
    <property type="entry name" value="ABC_transporter-like_CS"/>
</dbReference>
<evidence type="ECO:0000256" key="4">
    <source>
        <dbReference type="ARBA" id="ARBA00022692"/>
    </source>
</evidence>
<dbReference type="AlphaFoldDB" id="A0A9D4NXC9"/>
<feature type="transmembrane region" description="Helical" evidence="10">
    <location>
        <begin position="678"/>
        <end position="697"/>
    </location>
</feature>
<dbReference type="PROSITE" id="PS00211">
    <property type="entry name" value="ABC_TRANSPORTER_1"/>
    <property type="match status" value="1"/>
</dbReference>
<proteinExistence type="inferred from homology"/>
<feature type="compositionally biased region" description="Low complexity" evidence="9">
    <location>
        <begin position="32"/>
        <end position="43"/>
    </location>
</feature>
<keyword evidence="6" id="KW-0067">ATP-binding</keyword>
<dbReference type="InterPro" id="IPR003439">
    <property type="entry name" value="ABC_transporter-like_ATP-bd"/>
</dbReference>
<feature type="region of interest" description="Disordered" evidence="9">
    <location>
        <begin position="834"/>
        <end position="885"/>
    </location>
</feature>
<comment type="subcellular location">
    <subcellularLocation>
        <location evidence="1">Membrane</location>
        <topology evidence="1">Multi-pass membrane protein</topology>
    </subcellularLocation>
</comment>
<reference evidence="12" key="2">
    <citation type="journal article" date="2021" name="World Allergy Organ. J.">
        <title>Chromosome-level assembly of Dermatophagoides farinae genome and transcriptome reveals two novel allergens Der f 37 and Der f 39.</title>
        <authorList>
            <person name="Chen J."/>
            <person name="Cai Z."/>
            <person name="Fan D."/>
            <person name="Hu J."/>
            <person name="Hou Y."/>
            <person name="He Y."/>
            <person name="Zhang Z."/>
            <person name="Zhao Z."/>
            <person name="Gao P."/>
            <person name="Hu W."/>
            <person name="Sun J."/>
            <person name="Li J."/>
            <person name="Ji K."/>
        </authorList>
    </citation>
    <scope>NUCLEOTIDE SEQUENCE</scope>
    <source>
        <strain evidence="12">JKM2019</strain>
    </source>
</reference>
<dbReference type="PANTHER" id="PTHR48041">
    <property type="entry name" value="ABC TRANSPORTER G FAMILY MEMBER 28"/>
    <property type="match status" value="1"/>
</dbReference>
<evidence type="ECO:0000313" key="12">
    <source>
        <dbReference type="EMBL" id="KAH7639859.1"/>
    </source>
</evidence>